<evidence type="ECO:0000313" key="11">
    <source>
        <dbReference type="EMBL" id="RAK70067.1"/>
    </source>
</evidence>
<evidence type="ECO:0000256" key="1">
    <source>
        <dbReference type="ARBA" id="ARBA00004571"/>
    </source>
</evidence>
<dbReference type="InterPro" id="IPR036942">
    <property type="entry name" value="Beta-barrel_TonB_sf"/>
</dbReference>
<dbReference type="AlphaFoldDB" id="A0A328BSI5"/>
<keyword evidence="6 7" id="KW-0998">Cell outer membrane</keyword>
<keyword evidence="12" id="KW-1185">Reference proteome</keyword>
<dbReference type="OrthoDB" id="1108759at2"/>
<feature type="signal peptide" evidence="9">
    <location>
        <begin position="1"/>
        <end position="25"/>
    </location>
</feature>
<dbReference type="Gene3D" id="2.60.40.1120">
    <property type="entry name" value="Carboxypeptidase-like, regulatory domain"/>
    <property type="match status" value="1"/>
</dbReference>
<dbReference type="Proteomes" id="UP000248553">
    <property type="component" value="Unassembled WGS sequence"/>
</dbReference>
<dbReference type="InterPro" id="IPR037066">
    <property type="entry name" value="Plug_dom_sf"/>
</dbReference>
<keyword evidence="4 7" id="KW-0812">Transmembrane</keyword>
<keyword evidence="11" id="KW-0675">Receptor</keyword>
<evidence type="ECO:0000256" key="6">
    <source>
        <dbReference type="ARBA" id="ARBA00023237"/>
    </source>
</evidence>
<feature type="chain" id="PRO_5016422651" evidence="9">
    <location>
        <begin position="26"/>
        <end position="844"/>
    </location>
</feature>
<keyword evidence="9" id="KW-0732">Signal</keyword>
<gene>
    <name evidence="11" type="ORF">DLM85_04230</name>
</gene>
<evidence type="ECO:0000313" key="12">
    <source>
        <dbReference type="Proteomes" id="UP000248553"/>
    </source>
</evidence>
<evidence type="ECO:0000256" key="5">
    <source>
        <dbReference type="ARBA" id="ARBA00023136"/>
    </source>
</evidence>
<keyword evidence="2 7" id="KW-0813">Transport</keyword>
<evidence type="ECO:0000256" key="3">
    <source>
        <dbReference type="ARBA" id="ARBA00022452"/>
    </source>
</evidence>
<sequence length="844" mass="93791">MTNRRPSFWPTVTVRALLLAGPAAALVPATALAQQPAAGRVELRGTVRDAAGQPVEQASVSVEGQPGGTSTDEAGRFRLSAARPAGSSLGGGSLTVVVQRLGYATVRRTVSARELADGAAELSLSLQASTRALDNVTVRGQRGVDTREQISLTTLEPRTAKEIPSTFGDFNAILKTLPGVQSTNELTSTYSVRGGNYDENLVYVNGIEIYRPFLVTQAQQEGLSFVNPDLVDKVEFSSGGWQPRFGDKLSSVLNVEYKQPTQRGLTATASLVGGALSYENVSKSGRVSYLGGLRYKTADYILGTLRQLKGGYNADYADGQLYVNIGLGPKDDLQKTSLGVLGSWAHNNYRFAPQTGQVTFSTGTNQFQRLTIFYDGRERMQYDTYQGGLNLRHHFTPKLTGELIGGGLITREYEMRDVEASYRLADINRDPNSPDFNQAVRQRDVGSRFDHSRNRLLAWIGTVEARATYAPAPRHELRVGVKAGREHVDDRLDEYAFTDSADYVPAKRFSRLRTQLDLTSTRVQGYGQHTWRLDSLRTVTYGVRLHYWSVNQQLTVSPRVQFAARSRRHPSVSYKAATGLYYQPPFYRELRNQQGVLNPALRAQRSVHVIGGTEYRFRYWGRPFQLTGEAYFKYLTDVIPYDVDNVRLRYFAQNLATAYVAGVDGRLSGEFVPGAESWFSLGLLTTRENLRGDSLTVYNGDGQPIGKKEKGYIRRPTDQRVNLGIFFQDHLPNNPSVRGYVNFVFGSGLPFSPPALPELRGTSKLTRSYKRVDLGFSKVLSLRTIRSSKFYQPESLWMGLEVLNVFAANNVAGYSYIQDLNGATYGVPNYLSQRVVNLRVIARF</sequence>
<feature type="compositionally biased region" description="Polar residues" evidence="8">
    <location>
        <begin position="56"/>
        <end position="71"/>
    </location>
</feature>
<dbReference type="SUPFAM" id="SSF49464">
    <property type="entry name" value="Carboxypeptidase regulatory domain-like"/>
    <property type="match status" value="1"/>
</dbReference>
<dbReference type="InterPro" id="IPR012910">
    <property type="entry name" value="Plug_dom"/>
</dbReference>
<feature type="domain" description="TonB-dependent receptor plug" evidence="10">
    <location>
        <begin position="167"/>
        <end position="246"/>
    </location>
</feature>
<dbReference type="Pfam" id="PF07715">
    <property type="entry name" value="Plug"/>
    <property type="match status" value="1"/>
</dbReference>
<keyword evidence="3 7" id="KW-1134">Transmembrane beta strand</keyword>
<reference evidence="12" key="1">
    <citation type="submission" date="2018-05" db="EMBL/GenBank/DDBJ databases">
        <authorList>
            <person name="Nie L."/>
        </authorList>
    </citation>
    <scope>NUCLEOTIDE SEQUENCE [LARGE SCALE GENOMIC DNA]</scope>
    <source>
        <strain evidence="12">NL</strain>
    </source>
</reference>
<dbReference type="InterPro" id="IPR039426">
    <property type="entry name" value="TonB-dep_rcpt-like"/>
</dbReference>
<dbReference type="GO" id="GO:0009279">
    <property type="term" value="C:cell outer membrane"/>
    <property type="evidence" value="ECO:0007669"/>
    <property type="project" value="UniProtKB-SubCell"/>
</dbReference>
<keyword evidence="5 7" id="KW-0472">Membrane</keyword>
<dbReference type="RefSeq" id="WP_111476801.1">
    <property type="nucleotide sequence ID" value="NZ_QHKM01000001.1"/>
</dbReference>
<evidence type="ECO:0000256" key="7">
    <source>
        <dbReference type="PROSITE-ProRule" id="PRU01360"/>
    </source>
</evidence>
<dbReference type="PROSITE" id="PS52016">
    <property type="entry name" value="TONB_DEPENDENT_REC_3"/>
    <property type="match status" value="1"/>
</dbReference>
<proteinExistence type="inferred from homology"/>
<evidence type="ECO:0000256" key="2">
    <source>
        <dbReference type="ARBA" id="ARBA00022448"/>
    </source>
</evidence>
<dbReference type="SUPFAM" id="SSF56935">
    <property type="entry name" value="Porins"/>
    <property type="match status" value="1"/>
</dbReference>
<evidence type="ECO:0000256" key="8">
    <source>
        <dbReference type="SAM" id="MobiDB-lite"/>
    </source>
</evidence>
<organism evidence="11 12">
    <name type="scientific">Hymenobacter edaphi</name>
    <dbReference type="NCBI Taxonomy" id="2211146"/>
    <lineage>
        <taxon>Bacteria</taxon>
        <taxon>Pseudomonadati</taxon>
        <taxon>Bacteroidota</taxon>
        <taxon>Cytophagia</taxon>
        <taxon>Cytophagales</taxon>
        <taxon>Hymenobacteraceae</taxon>
        <taxon>Hymenobacter</taxon>
    </lineage>
</organism>
<evidence type="ECO:0000256" key="4">
    <source>
        <dbReference type="ARBA" id="ARBA00022692"/>
    </source>
</evidence>
<dbReference type="InterPro" id="IPR008969">
    <property type="entry name" value="CarboxyPept-like_regulatory"/>
</dbReference>
<feature type="region of interest" description="Disordered" evidence="8">
    <location>
        <begin position="52"/>
        <end position="71"/>
    </location>
</feature>
<evidence type="ECO:0000259" key="10">
    <source>
        <dbReference type="Pfam" id="PF07715"/>
    </source>
</evidence>
<accession>A0A328BSI5</accession>
<dbReference type="Gene3D" id="2.40.170.20">
    <property type="entry name" value="TonB-dependent receptor, beta-barrel domain"/>
    <property type="match status" value="1"/>
</dbReference>
<name>A0A328BSI5_9BACT</name>
<protein>
    <submittedName>
        <fullName evidence="11">TonB-dependent receptor</fullName>
    </submittedName>
</protein>
<comment type="caution">
    <text evidence="11">The sequence shown here is derived from an EMBL/GenBank/DDBJ whole genome shotgun (WGS) entry which is preliminary data.</text>
</comment>
<dbReference type="Pfam" id="PF13620">
    <property type="entry name" value="CarboxypepD_reg"/>
    <property type="match status" value="1"/>
</dbReference>
<comment type="subcellular location">
    <subcellularLocation>
        <location evidence="1 7">Cell outer membrane</location>
        <topology evidence="1 7">Multi-pass membrane protein</topology>
    </subcellularLocation>
</comment>
<dbReference type="EMBL" id="QHKM01000001">
    <property type="protein sequence ID" value="RAK70067.1"/>
    <property type="molecule type" value="Genomic_DNA"/>
</dbReference>
<evidence type="ECO:0000256" key="9">
    <source>
        <dbReference type="SAM" id="SignalP"/>
    </source>
</evidence>
<dbReference type="Gene3D" id="2.170.130.10">
    <property type="entry name" value="TonB-dependent receptor, plug domain"/>
    <property type="match status" value="1"/>
</dbReference>
<comment type="similarity">
    <text evidence="7">Belongs to the TonB-dependent receptor family.</text>
</comment>